<protein>
    <submittedName>
        <fullName evidence="2">Uncharacterized protein</fullName>
    </submittedName>
</protein>
<proteinExistence type="predicted"/>
<gene>
    <name evidence="2" type="ORF">PABY_13710</name>
</gene>
<dbReference type="GeneID" id="89289384"/>
<feature type="transmembrane region" description="Helical" evidence="1">
    <location>
        <begin position="12"/>
        <end position="32"/>
    </location>
</feature>
<keyword evidence="1" id="KW-1133">Transmembrane helix</keyword>
<keyword evidence="3" id="KW-1185">Reference proteome</keyword>
<dbReference type="RefSeq" id="WP_338248531.1">
    <property type="nucleotide sequence ID" value="NZ_AP028907.1"/>
</dbReference>
<name>A0ABM8IW66_9CREN</name>
<reference evidence="2 3" key="1">
    <citation type="submission" date="2023-09" db="EMBL/GenBank/DDBJ databases">
        <title>Pyrofollis japonicus gen. nov. sp. nov., a novel member of the family Pyrodictiaceae isolated from the Iheya North hydrothermal field.</title>
        <authorList>
            <person name="Miyazaki U."/>
            <person name="Sanari M."/>
            <person name="Tame A."/>
            <person name="Kitajima M."/>
            <person name="Okamoto A."/>
            <person name="Sawayama S."/>
            <person name="Miyazaki J."/>
            <person name="Takai K."/>
            <person name="Nakagawa S."/>
        </authorList>
    </citation>
    <scope>NUCLEOTIDE SEQUENCE [LARGE SCALE GENOMIC DNA]</scope>
    <source>
        <strain evidence="2 3">AV2</strain>
    </source>
</reference>
<sequence length="51" mass="5246">MERVLRNSSGGRAVILLAAIAAMAIVGIKVVLVNSNDYMSSKNGLSGISTP</sequence>
<organism evidence="2 3">
    <name type="scientific">Pyrodictium abyssi</name>
    <dbReference type="NCBI Taxonomy" id="54256"/>
    <lineage>
        <taxon>Archaea</taxon>
        <taxon>Thermoproteota</taxon>
        <taxon>Thermoprotei</taxon>
        <taxon>Desulfurococcales</taxon>
        <taxon>Pyrodictiaceae</taxon>
        <taxon>Pyrodictium</taxon>
    </lineage>
</organism>
<evidence type="ECO:0000256" key="1">
    <source>
        <dbReference type="SAM" id="Phobius"/>
    </source>
</evidence>
<keyword evidence="1" id="KW-0472">Membrane</keyword>
<evidence type="ECO:0000313" key="3">
    <source>
        <dbReference type="Proteomes" id="UP001341135"/>
    </source>
</evidence>
<keyword evidence="1" id="KW-0812">Transmembrane</keyword>
<dbReference type="EMBL" id="AP028907">
    <property type="protein sequence ID" value="BES81804.1"/>
    <property type="molecule type" value="Genomic_DNA"/>
</dbReference>
<accession>A0ABM8IW66</accession>
<dbReference type="Proteomes" id="UP001341135">
    <property type="component" value="Chromosome"/>
</dbReference>
<evidence type="ECO:0000313" key="2">
    <source>
        <dbReference type="EMBL" id="BES81804.1"/>
    </source>
</evidence>